<dbReference type="GO" id="GO:0008033">
    <property type="term" value="P:tRNA processing"/>
    <property type="evidence" value="ECO:0007669"/>
    <property type="project" value="UniProtKB-UniRule"/>
</dbReference>
<dbReference type="EMBL" id="DVFZ01000097">
    <property type="protein sequence ID" value="HIQ83384.1"/>
    <property type="molecule type" value="Genomic_DNA"/>
</dbReference>
<dbReference type="PANTHER" id="PTHR11953">
    <property type="entry name" value="EXOSOME COMPLEX COMPONENT"/>
    <property type="match status" value="1"/>
</dbReference>
<dbReference type="Pfam" id="PF01725">
    <property type="entry name" value="Ham1p_like"/>
    <property type="match status" value="1"/>
</dbReference>
<keyword evidence="5 17" id="KW-0820">tRNA-binding</keyword>
<comment type="catalytic activity">
    <reaction evidence="17">
        <text>tRNA(n+1) + phosphate = tRNA(n) + a ribonucleoside 5'-diphosphate</text>
        <dbReference type="Rhea" id="RHEA:10628"/>
        <dbReference type="Rhea" id="RHEA-COMP:17343"/>
        <dbReference type="Rhea" id="RHEA-COMP:17344"/>
        <dbReference type="ChEBI" id="CHEBI:43474"/>
        <dbReference type="ChEBI" id="CHEBI:57930"/>
        <dbReference type="ChEBI" id="CHEBI:173114"/>
        <dbReference type="EC" id="2.7.7.56"/>
    </reaction>
</comment>
<evidence type="ECO:0000256" key="16">
    <source>
        <dbReference type="ARBA" id="ARBA00052017"/>
    </source>
</evidence>
<keyword evidence="6 17" id="KW-0808">Transferase</keyword>
<reference evidence="22" key="2">
    <citation type="journal article" date="2021" name="PeerJ">
        <title>Extensive microbial diversity within the chicken gut microbiome revealed by metagenomics and culture.</title>
        <authorList>
            <person name="Gilroy R."/>
            <person name="Ravi A."/>
            <person name="Getino M."/>
            <person name="Pursley I."/>
            <person name="Horton D.L."/>
            <person name="Alikhan N.F."/>
            <person name="Baker D."/>
            <person name="Gharbi K."/>
            <person name="Hall N."/>
            <person name="Watson M."/>
            <person name="Adriaenssens E.M."/>
            <person name="Foster-Nyarko E."/>
            <person name="Jarju S."/>
            <person name="Secka A."/>
            <person name="Antonio M."/>
            <person name="Oren A."/>
            <person name="Chaudhuri R.R."/>
            <person name="La Ragione R."/>
            <person name="Hildebrand F."/>
            <person name="Pallen M.J."/>
        </authorList>
    </citation>
    <scope>NUCLEOTIDE SEQUENCE</scope>
    <source>
        <strain evidence="22">ChiSjej6B24-2974</strain>
    </source>
</reference>
<feature type="binding site" evidence="18">
    <location>
        <position position="313"/>
    </location>
    <ligand>
        <name>Mg(2+)</name>
        <dbReference type="ChEBI" id="CHEBI:18420"/>
    </ligand>
</feature>
<dbReference type="InterPro" id="IPR036345">
    <property type="entry name" value="ExoRNase_PH_dom2_sf"/>
</dbReference>
<dbReference type="CDD" id="cd00515">
    <property type="entry name" value="HAM1"/>
    <property type="match status" value="1"/>
</dbReference>
<evidence type="ECO:0000256" key="2">
    <source>
        <dbReference type="ARBA" id="ARBA00008023"/>
    </source>
</evidence>
<keyword evidence="8 17" id="KW-0548">Nucleotidyltransferase</keyword>
<dbReference type="GO" id="GO:0046872">
    <property type="term" value="F:metal ion binding"/>
    <property type="evidence" value="ECO:0007669"/>
    <property type="project" value="UniProtKB-KW"/>
</dbReference>
<keyword evidence="14 18" id="KW-0546">Nucleotide metabolism</keyword>
<gene>
    <name evidence="17 22" type="primary">rph</name>
    <name evidence="22" type="ORF">IAA52_09830</name>
</gene>
<comment type="similarity">
    <text evidence="1 17">Belongs to the RNase PH family.</text>
</comment>
<dbReference type="InterPro" id="IPR020568">
    <property type="entry name" value="Ribosomal_Su5_D2-typ_SF"/>
</dbReference>
<dbReference type="GO" id="GO:0000175">
    <property type="term" value="F:3'-5'-RNA exonuclease activity"/>
    <property type="evidence" value="ECO:0007669"/>
    <property type="project" value="UniProtKB-UniRule"/>
</dbReference>
<comment type="catalytic activity">
    <reaction evidence="15 18">
        <text>dITP + H2O = dIMP + diphosphate + H(+)</text>
        <dbReference type="Rhea" id="RHEA:28342"/>
        <dbReference type="ChEBI" id="CHEBI:15377"/>
        <dbReference type="ChEBI" id="CHEBI:15378"/>
        <dbReference type="ChEBI" id="CHEBI:33019"/>
        <dbReference type="ChEBI" id="CHEBI:61194"/>
        <dbReference type="ChEBI" id="CHEBI:61382"/>
        <dbReference type="EC" id="3.6.1.66"/>
    </reaction>
</comment>
<comment type="subunit">
    <text evidence="3 18">Homodimer.</text>
</comment>
<evidence type="ECO:0000256" key="7">
    <source>
        <dbReference type="ARBA" id="ARBA00022694"/>
    </source>
</evidence>
<comment type="function">
    <text evidence="17">Phosphorolytic 3'-5' exoribonuclease that plays an important role in tRNA 3'-end maturation. Removes nucleotide residues following the 3'-CCA terminus of tRNAs; can also add nucleotides to the ends of RNA molecules by using nucleoside diphosphates as substrates, but this may not be physiologically important. Probably plays a role in initiation of 16S rRNA degradation (leading to ribosome degradation) during starvation.</text>
</comment>
<accession>A0A9D0ZQ34</accession>
<dbReference type="InterPro" id="IPR002381">
    <property type="entry name" value="RNase_PH_bac-type"/>
</dbReference>
<evidence type="ECO:0000256" key="6">
    <source>
        <dbReference type="ARBA" id="ARBA00022679"/>
    </source>
</evidence>
<dbReference type="HAMAP" id="MF_01405">
    <property type="entry name" value="Non_canon_purine_NTPase"/>
    <property type="match status" value="1"/>
</dbReference>
<evidence type="ECO:0000256" key="4">
    <source>
        <dbReference type="ARBA" id="ARBA00022552"/>
    </source>
</evidence>
<evidence type="ECO:0000256" key="14">
    <source>
        <dbReference type="ARBA" id="ARBA00023080"/>
    </source>
</evidence>
<evidence type="ECO:0000256" key="15">
    <source>
        <dbReference type="ARBA" id="ARBA00051875"/>
    </source>
</evidence>
<dbReference type="InterPro" id="IPR002637">
    <property type="entry name" value="RdgB/HAM1"/>
</dbReference>
<dbReference type="EC" id="2.7.7.56" evidence="17"/>
<dbReference type="GO" id="GO:0000049">
    <property type="term" value="F:tRNA binding"/>
    <property type="evidence" value="ECO:0007669"/>
    <property type="project" value="UniProtKB-UniRule"/>
</dbReference>
<feature type="binding site" evidence="18">
    <location>
        <begin position="395"/>
        <end position="398"/>
    </location>
    <ligand>
        <name>substrate</name>
    </ligand>
</feature>
<keyword evidence="12 18" id="KW-0460">Magnesium</keyword>
<comment type="catalytic activity">
    <reaction evidence="18">
        <text>ITP + H2O = IMP + diphosphate + H(+)</text>
        <dbReference type="Rhea" id="RHEA:29399"/>
        <dbReference type="ChEBI" id="CHEBI:15377"/>
        <dbReference type="ChEBI" id="CHEBI:15378"/>
        <dbReference type="ChEBI" id="CHEBI:33019"/>
        <dbReference type="ChEBI" id="CHEBI:58053"/>
        <dbReference type="ChEBI" id="CHEBI:61402"/>
        <dbReference type="EC" id="3.6.1.66"/>
    </reaction>
</comment>
<dbReference type="Pfam" id="PF03725">
    <property type="entry name" value="RNase_PH_C"/>
    <property type="match status" value="1"/>
</dbReference>
<dbReference type="GO" id="GO:0031125">
    <property type="term" value="P:rRNA 3'-end processing"/>
    <property type="evidence" value="ECO:0007669"/>
    <property type="project" value="UniProtKB-ARBA"/>
</dbReference>
<evidence type="ECO:0000256" key="11">
    <source>
        <dbReference type="ARBA" id="ARBA00022801"/>
    </source>
</evidence>
<feature type="binding site" evidence="17">
    <location>
        <position position="82"/>
    </location>
    <ligand>
        <name>phosphate</name>
        <dbReference type="ChEBI" id="CHEBI:43474"/>
        <note>substrate</note>
    </ligand>
</feature>
<dbReference type="PROSITE" id="PS01277">
    <property type="entry name" value="RIBONUCLEASE_PH"/>
    <property type="match status" value="1"/>
</dbReference>
<dbReference type="GO" id="GO:0009146">
    <property type="term" value="P:purine nucleoside triphosphate catabolic process"/>
    <property type="evidence" value="ECO:0007669"/>
    <property type="project" value="UniProtKB-UniRule"/>
</dbReference>
<evidence type="ECO:0000256" key="3">
    <source>
        <dbReference type="ARBA" id="ARBA00011738"/>
    </source>
</evidence>
<dbReference type="GO" id="GO:0016075">
    <property type="term" value="P:rRNA catabolic process"/>
    <property type="evidence" value="ECO:0007669"/>
    <property type="project" value="UniProtKB-UniRule"/>
</dbReference>
<evidence type="ECO:0000256" key="1">
    <source>
        <dbReference type="ARBA" id="ARBA00006678"/>
    </source>
</evidence>
<comment type="catalytic activity">
    <reaction evidence="16 18">
        <text>XTP + H2O = XMP + diphosphate + H(+)</text>
        <dbReference type="Rhea" id="RHEA:28610"/>
        <dbReference type="ChEBI" id="CHEBI:15377"/>
        <dbReference type="ChEBI" id="CHEBI:15378"/>
        <dbReference type="ChEBI" id="CHEBI:33019"/>
        <dbReference type="ChEBI" id="CHEBI:57464"/>
        <dbReference type="ChEBI" id="CHEBI:61314"/>
        <dbReference type="EC" id="3.6.1.66"/>
    </reaction>
</comment>
<evidence type="ECO:0000256" key="12">
    <source>
        <dbReference type="ARBA" id="ARBA00022842"/>
    </source>
</evidence>
<evidence type="ECO:0000256" key="18">
    <source>
        <dbReference type="HAMAP-Rule" id="MF_01405"/>
    </source>
</evidence>
<evidence type="ECO:0000256" key="10">
    <source>
        <dbReference type="ARBA" id="ARBA00022741"/>
    </source>
</evidence>
<dbReference type="NCBIfam" id="TIGR01966">
    <property type="entry name" value="RNasePH"/>
    <property type="match status" value="1"/>
</dbReference>
<evidence type="ECO:0000259" key="21">
    <source>
        <dbReference type="Pfam" id="PF03725"/>
    </source>
</evidence>
<keyword evidence="7 17" id="KW-0819">tRNA processing</keyword>
<comment type="caution">
    <text evidence="22">The sequence shown here is derived from an EMBL/GenBank/DDBJ whole genome shotgun (WGS) entry which is preliminary data.</text>
</comment>
<dbReference type="InterPro" id="IPR020922">
    <property type="entry name" value="dITP/XTP_pyrophosphatase"/>
</dbReference>
<keyword evidence="13" id="KW-0694">RNA-binding</keyword>
<feature type="binding site" evidence="18">
    <location>
        <position position="418"/>
    </location>
    <ligand>
        <name>substrate</name>
    </ligand>
</feature>
<evidence type="ECO:0000256" key="9">
    <source>
        <dbReference type="ARBA" id="ARBA00022723"/>
    </source>
</evidence>
<comment type="cofactor">
    <cofactor evidence="18">
        <name>Mg(2+)</name>
        <dbReference type="ChEBI" id="CHEBI:18420"/>
    </cofactor>
    <text evidence="18">Binds 1 Mg(2+) ion per subunit.</text>
</comment>
<dbReference type="SUPFAM" id="SSF52972">
    <property type="entry name" value="ITPase-like"/>
    <property type="match status" value="1"/>
</dbReference>
<evidence type="ECO:0000313" key="23">
    <source>
        <dbReference type="Proteomes" id="UP000824260"/>
    </source>
</evidence>
<dbReference type="Pfam" id="PF01138">
    <property type="entry name" value="RNase_PH"/>
    <property type="match status" value="1"/>
</dbReference>
<sequence>MNERAANELRKLEIYPGFTEMAAGSALICAGRTRVLCTASVQEGVPPFLRDTGRGWLTAEYAMLPGSTPQRKARDGVKRDGRGVEIGRLIGRSLRAACDLSRLGERTIYIDCDVLQADGGTRTAAVTGGFVALCLAVKKLMDAGKLVDSPIVRQVAAVSVGIVGGTPTLDLDYAFDSRADADMNVVMTRQGGKMAYAEIQGTGEGRPYDRAELNALLDLAQEGVSRLMDAQLQALGSAADVIGRKPVLVLATGNFGKIKELRAMLGGRFDVRSMREMGVEMDVEETGETFEENALLKAEALMRATGCAALADDSGLLVDALGGRPGVYSARYAGVHGDDEANNQLLLKELADTPEPRTARYAAAVALCRPGREPLVAFGTCEGSILREYRGDGGFGYDPLFYSDDLQMTLAEASPEAKNAISHRARAVQKLLKMLEDEDA</sequence>
<keyword evidence="10 18" id="KW-0547">Nucleotide-binding</keyword>
<feature type="domain" description="Exoribonuclease phosphorolytic" evidence="21">
    <location>
        <begin position="155"/>
        <end position="223"/>
    </location>
</feature>
<protein>
    <recommendedName>
        <fullName evidence="17 18">Multifunctional fusion protein</fullName>
    </recommendedName>
    <domain>
        <recommendedName>
            <fullName evidence="18">dITP/XTP pyrophosphatase</fullName>
            <ecNumber evidence="18">3.6.1.66</ecNumber>
        </recommendedName>
        <alternativeName>
            <fullName evidence="18">Non-canonical purine NTP pyrophosphatase</fullName>
        </alternativeName>
        <alternativeName>
            <fullName evidence="18">Non-standard purine NTP pyrophosphatase</fullName>
        </alternativeName>
        <alternativeName>
            <fullName evidence="18">Nucleoside-triphosphate diphosphatase</fullName>
        </alternativeName>
        <alternativeName>
            <fullName evidence="18">Nucleoside-triphosphate pyrophosphatase</fullName>
            <shortName evidence="18">NTPase</shortName>
        </alternativeName>
    </domain>
    <domain>
        <recommendedName>
            <fullName evidence="17">Ribonuclease PH</fullName>
            <shortName evidence="17">RNase PH</shortName>
            <ecNumber evidence="17">2.7.7.56</ecNumber>
        </recommendedName>
        <alternativeName>
            <fullName evidence="17">tRNA nucleotidyltransferase</fullName>
        </alternativeName>
    </domain>
</protein>
<dbReference type="GO" id="GO:0000166">
    <property type="term" value="F:nucleotide binding"/>
    <property type="evidence" value="ECO:0007669"/>
    <property type="project" value="UniProtKB-KW"/>
</dbReference>
<feature type="active site" description="Proton acceptor" evidence="18">
    <location>
        <position position="313"/>
    </location>
</feature>
<dbReference type="GO" id="GO:0017111">
    <property type="term" value="F:ribonucleoside triphosphate phosphatase activity"/>
    <property type="evidence" value="ECO:0007669"/>
    <property type="project" value="InterPro"/>
</dbReference>
<dbReference type="Gene3D" id="3.90.950.10">
    <property type="match status" value="1"/>
</dbReference>
<evidence type="ECO:0000313" key="22">
    <source>
        <dbReference type="EMBL" id="HIQ83384.1"/>
    </source>
</evidence>
<dbReference type="GO" id="GO:0035870">
    <property type="term" value="F:dITP diphosphatase activity"/>
    <property type="evidence" value="ECO:0007669"/>
    <property type="project" value="UniProtKB-UniRule"/>
</dbReference>
<dbReference type="GO" id="GO:0036220">
    <property type="term" value="F:ITP diphosphatase activity"/>
    <property type="evidence" value="ECO:0007669"/>
    <property type="project" value="UniProtKB-UniRule"/>
</dbReference>
<feature type="binding site" evidence="18">
    <location>
        <position position="284"/>
    </location>
    <ligand>
        <name>Mg(2+)</name>
        <dbReference type="ChEBI" id="CHEBI:18420"/>
    </ligand>
</feature>
<dbReference type="PANTHER" id="PTHR11953:SF0">
    <property type="entry name" value="EXOSOME COMPLEX COMPONENT RRP41"/>
    <property type="match status" value="1"/>
</dbReference>
<comment type="function">
    <text evidence="18">Pyrophosphatase that catalyzes the hydrolysis of nucleoside triphosphates to their monophosphate derivatives, with a high preference for the non-canonical purine nucleotides XTP (xanthosine triphosphate), dITP (deoxyinosine triphosphate) and ITP. Seems to function as a house-cleaning enzyme that removes non-canonical purine nucleotides from the nucleotide pool, thus preventing their incorporation into DNA/RNA and avoiding chromosomal lesions.</text>
</comment>
<name>A0A9D0ZQ34_9FIRM</name>
<proteinExistence type="inferred from homology"/>
<dbReference type="InterPro" id="IPR029001">
    <property type="entry name" value="ITPase-like_fam"/>
</dbReference>
<evidence type="ECO:0000256" key="17">
    <source>
        <dbReference type="HAMAP-Rule" id="MF_00564"/>
    </source>
</evidence>
<comment type="similarity">
    <text evidence="2 18 19">Belongs to the HAM1 NTPase family.</text>
</comment>
<dbReference type="SUPFAM" id="SSF54211">
    <property type="entry name" value="Ribosomal protein S5 domain 2-like"/>
    <property type="match status" value="1"/>
</dbReference>
<dbReference type="GO" id="GO:0036222">
    <property type="term" value="F:XTP diphosphatase activity"/>
    <property type="evidence" value="ECO:0007669"/>
    <property type="project" value="UniProtKB-UniRule"/>
</dbReference>
<dbReference type="InterPro" id="IPR018336">
    <property type="entry name" value="RNase_PH_CS"/>
</dbReference>
<keyword evidence="11 18" id="KW-0378">Hydrolase</keyword>
<feature type="binding site" evidence="17">
    <location>
        <begin position="120"/>
        <end position="122"/>
    </location>
    <ligand>
        <name>phosphate</name>
        <dbReference type="ChEBI" id="CHEBI:43474"/>
        <note>substrate</note>
    </ligand>
</feature>
<feature type="binding site" evidence="18">
    <location>
        <position position="314"/>
    </location>
    <ligand>
        <name>substrate</name>
    </ligand>
</feature>
<keyword evidence="9 18" id="KW-0479">Metal-binding</keyword>
<dbReference type="GO" id="GO:0009022">
    <property type="term" value="F:tRNA nucleotidyltransferase activity"/>
    <property type="evidence" value="ECO:0007669"/>
    <property type="project" value="UniProtKB-UniRule"/>
</dbReference>
<dbReference type="NCBIfam" id="TIGR00042">
    <property type="entry name" value="RdgB/HAM1 family non-canonical purine NTP pyrophosphatase"/>
    <property type="match status" value="1"/>
</dbReference>
<organism evidence="22 23">
    <name type="scientific">Candidatus Pullichristensenella stercorigallinarum</name>
    <dbReference type="NCBI Taxonomy" id="2840909"/>
    <lineage>
        <taxon>Bacteria</taxon>
        <taxon>Bacillati</taxon>
        <taxon>Bacillota</taxon>
        <taxon>Clostridia</taxon>
        <taxon>Candidatus Pullichristensenella</taxon>
    </lineage>
</organism>
<dbReference type="Proteomes" id="UP000824260">
    <property type="component" value="Unassembled WGS sequence"/>
</dbReference>
<dbReference type="InterPro" id="IPR050080">
    <property type="entry name" value="RNase_PH"/>
</dbReference>
<keyword evidence="4 17" id="KW-0698">rRNA processing</keyword>
<evidence type="ECO:0000256" key="19">
    <source>
        <dbReference type="RuleBase" id="RU003781"/>
    </source>
</evidence>
<dbReference type="AlphaFoldDB" id="A0A9D0ZQ34"/>
<reference evidence="22" key="1">
    <citation type="submission" date="2020-10" db="EMBL/GenBank/DDBJ databases">
        <authorList>
            <person name="Gilroy R."/>
        </authorList>
    </citation>
    <scope>NUCLEOTIDE SEQUENCE</scope>
    <source>
        <strain evidence="22">ChiSjej6B24-2974</strain>
    </source>
</reference>
<evidence type="ECO:0000256" key="13">
    <source>
        <dbReference type="ARBA" id="ARBA00022884"/>
    </source>
</evidence>
<dbReference type="Gene3D" id="3.30.230.70">
    <property type="entry name" value="GHMP Kinase, N-terminal domain"/>
    <property type="match status" value="1"/>
</dbReference>
<dbReference type="InterPro" id="IPR015847">
    <property type="entry name" value="ExoRNase_PH_dom2"/>
</dbReference>
<comment type="subunit">
    <text evidence="17">Homohexameric ring arranged as a trimer of dimers.</text>
</comment>
<dbReference type="EC" id="3.6.1.66" evidence="18"/>
<dbReference type="FunFam" id="3.30.230.70:FF:000003">
    <property type="entry name" value="Ribonuclease PH"/>
    <property type="match status" value="1"/>
</dbReference>
<evidence type="ECO:0000256" key="8">
    <source>
        <dbReference type="ARBA" id="ARBA00022695"/>
    </source>
</evidence>
<dbReference type="InterPro" id="IPR001247">
    <property type="entry name" value="ExoRNase_PH_dom1"/>
</dbReference>
<feature type="binding site" evidence="18">
    <location>
        <begin position="252"/>
        <end position="257"/>
    </location>
    <ligand>
        <name>substrate</name>
    </ligand>
</feature>
<dbReference type="GO" id="GO:0009117">
    <property type="term" value="P:nucleotide metabolic process"/>
    <property type="evidence" value="ECO:0007669"/>
    <property type="project" value="UniProtKB-KW"/>
</dbReference>
<evidence type="ECO:0000259" key="20">
    <source>
        <dbReference type="Pfam" id="PF01138"/>
    </source>
</evidence>
<dbReference type="SUPFAM" id="SSF55666">
    <property type="entry name" value="Ribonuclease PH domain 2-like"/>
    <property type="match status" value="1"/>
</dbReference>
<feature type="binding site" evidence="18">
    <location>
        <begin position="423"/>
        <end position="424"/>
    </location>
    <ligand>
        <name>substrate</name>
    </ligand>
</feature>
<dbReference type="InterPro" id="IPR027408">
    <property type="entry name" value="PNPase/RNase_PH_dom_sf"/>
</dbReference>
<feature type="domain" description="Exoribonuclease phosphorolytic" evidence="20">
    <location>
        <begin position="8"/>
        <end position="136"/>
    </location>
</feature>
<evidence type="ECO:0000256" key="5">
    <source>
        <dbReference type="ARBA" id="ARBA00022555"/>
    </source>
</evidence>
<dbReference type="HAMAP" id="MF_00564">
    <property type="entry name" value="RNase_PH"/>
    <property type="match status" value="1"/>
</dbReference>
<dbReference type="FunFam" id="3.90.950.10:FF:000001">
    <property type="entry name" value="dITP/XTP pyrophosphatase"/>
    <property type="match status" value="1"/>
</dbReference>